<name>A0A167MQI6_PHYB8</name>
<dbReference type="EMBL" id="KV440981">
    <property type="protein sequence ID" value="OAD73546.1"/>
    <property type="molecule type" value="Genomic_DNA"/>
</dbReference>
<dbReference type="InParanoid" id="A0A167MQI6"/>
<accession>A0A167MQI6</accession>
<dbReference type="Proteomes" id="UP000077315">
    <property type="component" value="Unassembled WGS sequence"/>
</dbReference>
<dbReference type="AlphaFoldDB" id="A0A167MQI6"/>
<gene>
    <name evidence="1" type="ORF">PHYBLDRAFT_63793</name>
</gene>
<organism evidence="1 2">
    <name type="scientific">Phycomyces blakesleeanus (strain ATCC 8743b / DSM 1359 / FGSC 10004 / NBRC 33097 / NRRL 1555)</name>
    <dbReference type="NCBI Taxonomy" id="763407"/>
    <lineage>
        <taxon>Eukaryota</taxon>
        <taxon>Fungi</taxon>
        <taxon>Fungi incertae sedis</taxon>
        <taxon>Mucoromycota</taxon>
        <taxon>Mucoromycotina</taxon>
        <taxon>Mucoromycetes</taxon>
        <taxon>Mucorales</taxon>
        <taxon>Phycomycetaceae</taxon>
        <taxon>Phycomyces</taxon>
    </lineage>
</organism>
<reference evidence="2" key="1">
    <citation type="submission" date="2015-06" db="EMBL/GenBank/DDBJ databases">
        <title>Expansion of signal transduction pathways in fungi by whole-genome duplication.</title>
        <authorList>
            <consortium name="DOE Joint Genome Institute"/>
            <person name="Corrochano L.M."/>
            <person name="Kuo A."/>
            <person name="Marcet-Houben M."/>
            <person name="Polaino S."/>
            <person name="Salamov A."/>
            <person name="Villalobos J.M."/>
            <person name="Alvarez M.I."/>
            <person name="Avalos J."/>
            <person name="Benito E.P."/>
            <person name="Benoit I."/>
            <person name="Burger G."/>
            <person name="Camino L.P."/>
            <person name="Canovas D."/>
            <person name="Cerda-Olmedo E."/>
            <person name="Cheng J.-F."/>
            <person name="Dominguez A."/>
            <person name="Elias M."/>
            <person name="Eslava A.P."/>
            <person name="Glaser F."/>
            <person name="Grimwood J."/>
            <person name="Gutierrez G."/>
            <person name="Heitman J."/>
            <person name="Henrissat B."/>
            <person name="Iturriaga E.A."/>
            <person name="Lang B.F."/>
            <person name="Lavin J.L."/>
            <person name="Lee S."/>
            <person name="Li W."/>
            <person name="Lindquist E."/>
            <person name="Lopez-Garcia S."/>
            <person name="Luque E.M."/>
            <person name="Marcos A.T."/>
            <person name="Martin J."/>
            <person name="McCluskey K."/>
            <person name="Medina H.R."/>
            <person name="Miralles-Duran A."/>
            <person name="Miyazaki A."/>
            <person name="Munoz-Torres E."/>
            <person name="Oguiza J.A."/>
            <person name="Ohm R."/>
            <person name="Olmedo M."/>
            <person name="Orejas M."/>
            <person name="Ortiz-Castellanos L."/>
            <person name="Pisabarro A.G."/>
            <person name="Rodriguez-Romero J."/>
            <person name="Ruiz-Herrera J."/>
            <person name="Ruiz-Vazquez R."/>
            <person name="Sanz C."/>
            <person name="Schackwitz W."/>
            <person name="Schmutz J."/>
            <person name="Shahriari M."/>
            <person name="Shelest E."/>
            <person name="Silva-Franco F."/>
            <person name="Soanes D."/>
            <person name="Syed K."/>
            <person name="Tagua V.G."/>
            <person name="Talbot N.J."/>
            <person name="Thon M."/>
            <person name="De vries R.P."/>
            <person name="Wiebenga A."/>
            <person name="Yadav J.S."/>
            <person name="Braun E.L."/>
            <person name="Baker S."/>
            <person name="Garre V."/>
            <person name="Horwitz B."/>
            <person name="Torres-Martinez S."/>
            <person name="Idnurm A."/>
            <person name="Herrera-Estrella A."/>
            <person name="Gabaldon T."/>
            <person name="Grigoriev I.V."/>
        </authorList>
    </citation>
    <scope>NUCLEOTIDE SEQUENCE [LARGE SCALE GENOMIC DNA]</scope>
    <source>
        <strain evidence="2">NRRL 1555(-)</strain>
    </source>
</reference>
<dbReference type="VEuPathDB" id="FungiDB:PHYBLDRAFT_63793"/>
<protein>
    <recommendedName>
        <fullName evidence="3">F-box domain-containing protein</fullName>
    </recommendedName>
</protein>
<evidence type="ECO:0000313" key="2">
    <source>
        <dbReference type="Proteomes" id="UP000077315"/>
    </source>
</evidence>
<dbReference type="RefSeq" id="XP_018291586.1">
    <property type="nucleotide sequence ID" value="XM_018441183.1"/>
</dbReference>
<proteinExistence type="predicted"/>
<sequence length="355" mass="40817">MTSDQRQTIISRLQSNPNAFQHLETFNLTDYRFFEHSDSALWKVLCLLRVPFKHLTLNTTTRGKVDDSYSIYANRILQEFSKTFQRLSVIGFIYNARGQGPTIELSSYYPLLTNLCINGSNVFLDLDDLLGKCVALKQLKVGGKKLLINSDTITKKSKPQHHGLKVLTLEKCSADAKVFNHISFRYRSLKHMTLNTLHVMGPICEKAGCLLLDMAQILSNTLCIDQLYYSTEYGEFGIKCNICRTLLSQLYDAPLSDEKKKFHNIDWLNTYEYYWSSGIYRRKATKLSNKGAKIAYEYYQNFQSKKIGQTLNHGRLCYGGNPEIGYKYKLYRGYGELRLGKIKDVNIICVSDDNE</sequence>
<keyword evidence="2" id="KW-1185">Reference proteome</keyword>
<dbReference type="GeneID" id="29002089"/>
<evidence type="ECO:0000313" key="1">
    <source>
        <dbReference type="EMBL" id="OAD73546.1"/>
    </source>
</evidence>
<evidence type="ECO:0008006" key="3">
    <source>
        <dbReference type="Google" id="ProtNLM"/>
    </source>
</evidence>